<dbReference type="RefSeq" id="WP_169263941.1">
    <property type="nucleotide sequence ID" value="NZ_CAWOXK010000001.1"/>
</dbReference>
<dbReference type="CDD" id="cd14727">
    <property type="entry name" value="ChanN-like"/>
    <property type="match status" value="1"/>
</dbReference>
<sequence>MTQSLKTNLQALVQIVTDRQRHLGKKTKQGKNKKLFFCLLPFTFYFLLSTLPAYPQQLNNSCPPKTVLFPSRGVAASKVFEEQIPNWEKTCGNPINYFPSFEKMILELKKVNIVYLGENHDNSQDHKRQLEIIQKLYNQNPNIAIAMEMFQRPLQDVVNQYLAGKLTEEELVQKSEYEKRWGFPWENYAPIIQFAKEKRLSVIALSTPSEISRKVAQQGLEGLTPSERKFIPPLSEIKTDNEEYRQTLQSVFQQHQAANHGNSADVEKFFQAQVVWDETMADGIAQFVKAYQNHQVIVLAGRGHIIYNYGIPDRVARRLKNEKFIQRSILLSPPDEPTTRKNKRIADFILSNTTDAQGN</sequence>
<dbReference type="KEGG" id="bsen:DP114_00705"/>
<dbReference type="Proteomes" id="UP000503129">
    <property type="component" value="Chromosome"/>
</dbReference>
<keyword evidence="1" id="KW-0812">Transmembrane</keyword>
<evidence type="ECO:0000313" key="3">
    <source>
        <dbReference type="EMBL" id="QDL06624.1"/>
    </source>
</evidence>
<proteinExistence type="predicted"/>
<protein>
    <recommendedName>
        <fullName evidence="2">Haem-binding uptake Tiki superfamily ChaN domain-containing protein</fullName>
    </recommendedName>
</protein>
<keyword evidence="1" id="KW-1133">Transmembrane helix</keyword>
<dbReference type="AlphaFoldDB" id="A0A856M8B0"/>
<gene>
    <name evidence="3" type="ORF">DP114_00705</name>
</gene>
<reference evidence="3 4" key="1">
    <citation type="submission" date="2018-06" db="EMBL/GenBank/DDBJ databases">
        <title>Comparative genomics of Brasilonema spp. strains.</title>
        <authorList>
            <person name="Alvarenga D.O."/>
            <person name="Fiore M.F."/>
            <person name="Varani A.M."/>
        </authorList>
    </citation>
    <scope>NUCLEOTIDE SEQUENCE [LARGE SCALE GENOMIC DNA]</scope>
    <source>
        <strain evidence="3 4">CENA114</strain>
    </source>
</reference>
<dbReference type="EMBL" id="CP030118">
    <property type="protein sequence ID" value="QDL06624.1"/>
    <property type="molecule type" value="Genomic_DNA"/>
</dbReference>
<dbReference type="Pfam" id="PF04187">
    <property type="entry name" value="Cofac_haem_bdg"/>
    <property type="match status" value="1"/>
</dbReference>
<feature type="domain" description="Haem-binding uptake Tiki superfamily ChaN" evidence="2">
    <location>
        <begin position="105"/>
        <end position="315"/>
    </location>
</feature>
<keyword evidence="4" id="KW-1185">Reference proteome</keyword>
<evidence type="ECO:0000313" key="4">
    <source>
        <dbReference type="Proteomes" id="UP000503129"/>
    </source>
</evidence>
<accession>A0A856M8B0</accession>
<dbReference type="InterPro" id="IPR007314">
    <property type="entry name" value="Cofac_haem-bd_dom"/>
</dbReference>
<feature type="transmembrane region" description="Helical" evidence="1">
    <location>
        <begin position="35"/>
        <end position="54"/>
    </location>
</feature>
<name>A0A856M8B0_9CYAN</name>
<dbReference type="Gene3D" id="3.40.50.11550">
    <property type="match status" value="1"/>
</dbReference>
<evidence type="ECO:0000259" key="2">
    <source>
        <dbReference type="Pfam" id="PF04187"/>
    </source>
</evidence>
<keyword evidence="1" id="KW-0472">Membrane</keyword>
<dbReference type="SUPFAM" id="SSF159501">
    <property type="entry name" value="EreA/ChaN-like"/>
    <property type="match status" value="1"/>
</dbReference>
<organism evidence="3 4">
    <name type="scientific">Brasilonema sennae CENA114</name>
    <dbReference type="NCBI Taxonomy" id="415709"/>
    <lineage>
        <taxon>Bacteria</taxon>
        <taxon>Bacillati</taxon>
        <taxon>Cyanobacteriota</taxon>
        <taxon>Cyanophyceae</taxon>
        <taxon>Nostocales</taxon>
        <taxon>Scytonemataceae</taxon>
        <taxon>Brasilonema</taxon>
        <taxon>Bromeliae group (in: Brasilonema)</taxon>
    </lineage>
</organism>
<evidence type="ECO:0000256" key="1">
    <source>
        <dbReference type="SAM" id="Phobius"/>
    </source>
</evidence>